<dbReference type="GO" id="GO:0000976">
    <property type="term" value="F:transcription cis-regulatory region binding"/>
    <property type="evidence" value="ECO:0007669"/>
    <property type="project" value="TreeGrafter"/>
</dbReference>
<comment type="similarity">
    <text evidence="3">Belongs to the Fur family.</text>
</comment>
<keyword evidence="1 3" id="KW-0479">Metal-binding</keyword>
<feature type="binding site" evidence="2">
    <location>
        <position position="67"/>
    </location>
    <ligand>
        <name>Fe cation</name>
        <dbReference type="ChEBI" id="CHEBI:24875"/>
    </ligand>
</feature>
<dbReference type="GO" id="GO:0005737">
    <property type="term" value="C:cytoplasm"/>
    <property type="evidence" value="ECO:0007669"/>
    <property type="project" value="UniProtKB-SubCell"/>
</dbReference>
<dbReference type="GO" id="GO:0045892">
    <property type="term" value="P:negative regulation of DNA-templated transcription"/>
    <property type="evidence" value="ECO:0007669"/>
    <property type="project" value="TreeGrafter"/>
</dbReference>
<comment type="cofactor">
    <cofactor evidence="1">
        <name>Zn(2+)</name>
        <dbReference type="ChEBI" id="CHEBI:29105"/>
    </cofactor>
    <text evidence="1">Binds 1 zinc ion per subunit.</text>
</comment>
<dbReference type="InterPro" id="IPR036390">
    <property type="entry name" value="WH_DNA-bd_sf"/>
</dbReference>
<protein>
    <recommendedName>
        <fullName evidence="3">Ferric uptake regulation protein</fullName>
    </recommendedName>
</protein>
<dbReference type="CDD" id="cd07153">
    <property type="entry name" value="Fur_like"/>
    <property type="match status" value="1"/>
</dbReference>
<dbReference type="PANTHER" id="PTHR33202:SF7">
    <property type="entry name" value="FERRIC UPTAKE REGULATION PROTEIN"/>
    <property type="match status" value="1"/>
</dbReference>
<comment type="caution">
    <text evidence="4">The sequence shown here is derived from an EMBL/GenBank/DDBJ whole genome shotgun (WGS) entry which is preliminary data.</text>
</comment>
<evidence type="ECO:0000256" key="3">
    <source>
        <dbReference type="RuleBase" id="RU364037"/>
    </source>
</evidence>
<dbReference type="InterPro" id="IPR036388">
    <property type="entry name" value="WH-like_DNA-bd_sf"/>
</dbReference>
<keyword evidence="1 3" id="KW-0862">Zinc</keyword>
<proteinExistence type="inferred from homology"/>
<keyword evidence="3" id="KW-0238">DNA-binding</keyword>
<comment type="subunit">
    <text evidence="3">Homodimer.</text>
</comment>
<dbReference type="AlphaFoldDB" id="A0A833IZR5"/>
<gene>
    <name evidence="3" type="primary">fur</name>
    <name evidence="4" type="ORF">F8B43_5579</name>
</gene>
<feature type="binding site" evidence="1">
    <location>
        <position position="73"/>
    </location>
    <ligand>
        <name>Zn(2+)</name>
        <dbReference type="ChEBI" id="CHEBI:29105"/>
    </ligand>
</feature>
<dbReference type="Proteomes" id="UP000469949">
    <property type="component" value="Unassembled WGS sequence"/>
</dbReference>
<dbReference type="Pfam" id="PF01475">
    <property type="entry name" value="FUR"/>
    <property type="match status" value="1"/>
</dbReference>
<reference evidence="4 5" key="1">
    <citation type="submission" date="2019-10" db="EMBL/GenBank/DDBJ databases">
        <title>Draft Genome Sequence of the Caffeine Degrading Methylotroph Methylorubrum populi PINKEL.</title>
        <authorList>
            <person name="Dawson S.C."/>
            <person name="Zhang X."/>
            <person name="Wright M.E."/>
            <person name="Sharma G."/>
            <person name="Langner J.T."/>
            <person name="Ditty J.L."/>
            <person name="Subuyuj G.A."/>
        </authorList>
    </citation>
    <scope>NUCLEOTIDE SEQUENCE [LARGE SCALE GENOMIC DNA]</scope>
    <source>
        <strain evidence="4 5">Pinkel</strain>
    </source>
</reference>
<keyword evidence="3" id="KW-0805">Transcription regulation</keyword>
<keyword evidence="3" id="KW-0963">Cytoplasm</keyword>
<keyword evidence="3" id="KW-0678">Repressor</keyword>
<dbReference type="SUPFAM" id="SSF46785">
    <property type="entry name" value="Winged helix' DNA-binding domain"/>
    <property type="match status" value="1"/>
</dbReference>
<dbReference type="GO" id="GO:1900376">
    <property type="term" value="P:regulation of secondary metabolite biosynthetic process"/>
    <property type="evidence" value="ECO:0007669"/>
    <property type="project" value="TreeGrafter"/>
</dbReference>
<dbReference type="GO" id="GO:0003700">
    <property type="term" value="F:DNA-binding transcription factor activity"/>
    <property type="evidence" value="ECO:0007669"/>
    <property type="project" value="UniProtKB-UniRule"/>
</dbReference>
<keyword evidence="3" id="KW-0804">Transcription</keyword>
<dbReference type="EMBL" id="WEKV01000021">
    <property type="protein sequence ID" value="KAB7781970.1"/>
    <property type="molecule type" value="Genomic_DNA"/>
</dbReference>
<evidence type="ECO:0000313" key="5">
    <source>
        <dbReference type="Proteomes" id="UP000469949"/>
    </source>
</evidence>
<dbReference type="PANTHER" id="PTHR33202">
    <property type="entry name" value="ZINC UPTAKE REGULATION PROTEIN"/>
    <property type="match status" value="1"/>
</dbReference>
<dbReference type="InterPro" id="IPR002481">
    <property type="entry name" value="FUR"/>
</dbReference>
<name>A0A833IZR5_9HYPH</name>
<evidence type="ECO:0000256" key="1">
    <source>
        <dbReference type="PIRSR" id="PIRSR602481-1"/>
    </source>
</evidence>
<dbReference type="Gene3D" id="1.10.10.10">
    <property type="entry name" value="Winged helix-like DNA-binding domain superfamily/Winged helix DNA-binding domain"/>
    <property type="match status" value="1"/>
</dbReference>
<keyword evidence="2 3" id="KW-0408">Iron</keyword>
<evidence type="ECO:0000256" key="2">
    <source>
        <dbReference type="PIRSR" id="PIRSR602481-2"/>
    </source>
</evidence>
<comment type="cofactor">
    <cofactor evidence="2">
        <name>Mn(2+)</name>
        <dbReference type="ChEBI" id="CHEBI:29035"/>
    </cofactor>
    <cofactor evidence="2">
        <name>Fe(2+)</name>
        <dbReference type="ChEBI" id="CHEBI:29033"/>
    </cofactor>
    <text evidence="2">Binds 1 Mn(2+) or Fe(2+) ion per subunit.</text>
</comment>
<sequence>MGLGILLFGKEHRHLSAETLFSEAQRAKVNVSLATIYNCLHAFTEAGLLRTVIVDGQQVIWDTNTSHHHHFVCDQDGSVIDVPAMVIDQSAINGVPDDMDVVDVQVIMRVRPILQRGHRLPQSK</sequence>
<organism evidence="4 5">
    <name type="scientific">Methylorubrum populi</name>
    <dbReference type="NCBI Taxonomy" id="223967"/>
    <lineage>
        <taxon>Bacteria</taxon>
        <taxon>Pseudomonadati</taxon>
        <taxon>Pseudomonadota</taxon>
        <taxon>Alphaproteobacteria</taxon>
        <taxon>Hyphomicrobiales</taxon>
        <taxon>Methylobacteriaceae</taxon>
        <taxon>Methylorubrum</taxon>
    </lineage>
</organism>
<evidence type="ECO:0000313" key="4">
    <source>
        <dbReference type="EMBL" id="KAB7781970.1"/>
    </source>
</evidence>
<dbReference type="GO" id="GO:0008270">
    <property type="term" value="F:zinc ion binding"/>
    <property type="evidence" value="ECO:0007669"/>
    <property type="project" value="TreeGrafter"/>
</dbReference>
<accession>A0A833IZR5</accession>
<comment type="subcellular location">
    <subcellularLocation>
        <location evidence="3">Cytoplasm</location>
    </subcellularLocation>
</comment>